<evidence type="ECO:0000313" key="3">
    <source>
        <dbReference type="Proteomes" id="UP000027920"/>
    </source>
</evidence>
<dbReference type="AlphaFoldDB" id="A0A072PE93"/>
<name>A0A072PE93_9EURO</name>
<sequence length="77" mass="8615">MAAGTLKPSLLLSICAFGSVQMLLKEHGFTHAWADHAGKLALLAAETPHEENLVTFATLSLFWYTQGFWRRSYIYKG</sequence>
<dbReference type="RefSeq" id="XP_013260999.1">
    <property type="nucleotide sequence ID" value="XM_013405545.1"/>
</dbReference>
<keyword evidence="3" id="KW-1185">Reference proteome</keyword>
<reference evidence="2 3" key="1">
    <citation type="submission" date="2013-03" db="EMBL/GenBank/DDBJ databases">
        <title>The Genome Sequence of Exophiala aquamarina CBS 119918.</title>
        <authorList>
            <consortium name="The Broad Institute Genomics Platform"/>
            <person name="Cuomo C."/>
            <person name="de Hoog S."/>
            <person name="Gorbushina A."/>
            <person name="Walker B."/>
            <person name="Young S.K."/>
            <person name="Zeng Q."/>
            <person name="Gargeya S."/>
            <person name="Fitzgerald M."/>
            <person name="Haas B."/>
            <person name="Abouelleil A."/>
            <person name="Allen A.W."/>
            <person name="Alvarado L."/>
            <person name="Arachchi H.M."/>
            <person name="Berlin A.M."/>
            <person name="Chapman S.B."/>
            <person name="Gainer-Dewar J."/>
            <person name="Goldberg J."/>
            <person name="Griggs A."/>
            <person name="Gujja S."/>
            <person name="Hansen M."/>
            <person name="Howarth C."/>
            <person name="Imamovic A."/>
            <person name="Ireland A."/>
            <person name="Larimer J."/>
            <person name="McCowan C."/>
            <person name="Murphy C."/>
            <person name="Pearson M."/>
            <person name="Poon T.W."/>
            <person name="Priest M."/>
            <person name="Roberts A."/>
            <person name="Saif S."/>
            <person name="Shea T."/>
            <person name="Sisk P."/>
            <person name="Sykes S."/>
            <person name="Wortman J."/>
            <person name="Nusbaum C."/>
            <person name="Birren B."/>
        </authorList>
    </citation>
    <scope>NUCLEOTIDE SEQUENCE [LARGE SCALE GENOMIC DNA]</scope>
    <source>
        <strain evidence="2 3">CBS 119918</strain>
    </source>
</reference>
<proteinExistence type="predicted"/>
<organism evidence="2 3">
    <name type="scientific">Exophiala aquamarina CBS 119918</name>
    <dbReference type="NCBI Taxonomy" id="1182545"/>
    <lineage>
        <taxon>Eukaryota</taxon>
        <taxon>Fungi</taxon>
        <taxon>Dikarya</taxon>
        <taxon>Ascomycota</taxon>
        <taxon>Pezizomycotina</taxon>
        <taxon>Eurotiomycetes</taxon>
        <taxon>Chaetothyriomycetidae</taxon>
        <taxon>Chaetothyriales</taxon>
        <taxon>Herpotrichiellaceae</taxon>
        <taxon>Exophiala</taxon>
    </lineage>
</organism>
<accession>A0A072PE93</accession>
<dbReference type="STRING" id="1182545.A0A072PE93"/>
<gene>
    <name evidence="2" type="ORF">A1O9_06335</name>
</gene>
<dbReference type="EMBL" id="AMGV01000004">
    <property type="protein sequence ID" value="KEF58409.1"/>
    <property type="molecule type" value="Genomic_DNA"/>
</dbReference>
<feature type="signal peptide" evidence="1">
    <location>
        <begin position="1"/>
        <end position="22"/>
    </location>
</feature>
<dbReference type="Proteomes" id="UP000027920">
    <property type="component" value="Unassembled WGS sequence"/>
</dbReference>
<dbReference type="VEuPathDB" id="FungiDB:A1O9_06335"/>
<dbReference type="HOGENOM" id="CLU_2638082_0_0_1"/>
<keyword evidence="1" id="KW-0732">Signal</keyword>
<evidence type="ECO:0000313" key="2">
    <source>
        <dbReference type="EMBL" id="KEF58409.1"/>
    </source>
</evidence>
<feature type="chain" id="PRO_5001681495" evidence="1">
    <location>
        <begin position="23"/>
        <end position="77"/>
    </location>
</feature>
<dbReference type="GeneID" id="25281252"/>
<comment type="caution">
    <text evidence="2">The sequence shown here is derived from an EMBL/GenBank/DDBJ whole genome shotgun (WGS) entry which is preliminary data.</text>
</comment>
<protein>
    <submittedName>
        <fullName evidence="2">Uncharacterized protein</fullName>
    </submittedName>
</protein>
<evidence type="ECO:0000256" key="1">
    <source>
        <dbReference type="SAM" id="SignalP"/>
    </source>
</evidence>